<dbReference type="Proteomes" id="UP000199034">
    <property type="component" value="Unassembled WGS sequence"/>
</dbReference>
<organism evidence="2 3">
    <name type="scientific">Nocardioides lianchengensis</name>
    <dbReference type="NCBI Taxonomy" id="1045774"/>
    <lineage>
        <taxon>Bacteria</taxon>
        <taxon>Bacillati</taxon>
        <taxon>Actinomycetota</taxon>
        <taxon>Actinomycetes</taxon>
        <taxon>Propionibacteriales</taxon>
        <taxon>Nocardioidaceae</taxon>
        <taxon>Nocardioides</taxon>
    </lineage>
</organism>
<gene>
    <name evidence="2" type="ORF">SAMN05421872_102213</name>
</gene>
<evidence type="ECO:0000313" key="3">
    <source>
        <dbReference type="Proteomes" id="UP000199034"/>
    </source>
</evidence>
<accession>A0A1G6LE36</accession>
<proteinExistence type="predicted"/>
<evidence type="ECO:0000313" key="2">
    <source>
        <dbReference type="EMBL" id="SDC41464.1"/>
    </source>
</evidence>
<dbReference type="InterPro" id="IPR025355">
    <property type="entry name" value="DUF4259"/>
</dbReference>
<sequence>MAPSAYCCSGRREKPDGSVDRPPISYRGTVAKKSRREIPRPTPGGVIRSVHGRGERSLGGFDSCVYWPTVWCACSEVANVPRVGAWGPAIFSDDTACDIRDAYRQQLEDQVPDREATQRTIDAYAHLADDEKHVLWLALAAVQSQLGRLDEEVKAEAIQVIDSGVGLELWAEAGASSLAKRKAALTKLRETLSGPQPARKTVKRPWRDDTELRAGDVLSFESRDSLRLLRVLRVDDDRVGAAPILALLDWDGSRVPSDRKLRRLKIRMQDHVGPMRPDTHRVARHRKKDPDWTSLGFTLVAHQEPRPEDSGAAAWSYTDWTGLVTLLKQEPTS</sequence>
<dbReference type="EMBL" id="FMZM01000002">
    <property type="protein sequence ID" value="SDC41464.1"/>
    <property type="molecule type" value="Genomic_DNA"/>
</dbReference>
<protein>
    <submittedName>
        <fullName evidence="2">Uncharacterized protein</fullName>
    </submittedName>
</protein>
<dbReference type="AlphaFoldDB" id="A0A1G6LE36"/>
<dbReference type="Pfam" id="PF14078">
    <property type="entry name" value="DUF4259"/>
    <property type="match status" value="1"/>
</dbReference>
<dbReference type="STRING" id="1045774.SAMN05421872_102213"/>
<keyword evidence="3" id="KW-1185">Reference proteome</keyword>
<reference evidence="2 3" key="1">
    <citation type="submission" date="2016-10" db="EMBL/GenBank/DDBJ databases">
        <authorList>
            <person name="de Groot N.N."/>
        </authorList>
    </citation>
    <scope>NUCLEOTIDE SEQUENCE [LARGE SCALE GENOMIC DNA]</scope>
    <source>
        <strain evidence="2 3">CGMCC 4.6858</strain>
    </source>
</reference>
<evidence type="ECO:0000256" key="1">
    <source>
        <dbReference type="SAM" id="MobiDB-lite"/>
    </source>
</evidence>
<feature type="compositionally biased region" description="Basic and acidic residues" evidence="1">
    <location>
        <begin position="10"/>
        <end position="19"/>
    </location>
</feature>
<name>A0A1G6LE36_9ACTN</name>
<feature type="region of interest" description="Disordered" evidence="1">
    <location>
        <begin position="1"/>
        <end position="46"/>
    </location>
</feature>